<gene>
    <name evidence="1" type="ORF">D187_007222</name>
</gene>
<name>S9QJY3_CYSF2</name>
<dbReference type="EMBL" id="ANAH02000065">
    <property type="protein sequence ID" value="EPX56788.1"/>
    <property type="molecule type" value="Genomic_DNA"/>
</dbReference>
<comment type="caution">
    <text evidence="1">The sequence shown here is derived from an EMBL/GenBank/DDBJ whole genome shotgun (WGS) entry which is preliminary data.</text>
</comment>
<evidence type="ECO:0000313" key="1">
    <source>
        <dbReference type="EMBL" id="EPX56788.1"/>
    </source>
</evidence>
<protein>
    <submittedName>
        <fullName evidence="1">Uncharacterized protein</fullName>
    </submittedName>
</protein>
<reference evidence="1" key="1">
    <citation type="submission" date="2013-05" db="EMBL/GenBank/DDBJ databases">
        <title>Genome assembly of Cystobacter fuscus DSM 2262.</title>
        <authorList>
            <person name="Sharma G."/>
            <person name="Khatri I."/>
            <person name="Kaur C."/>
            <person name="Mayilraj S."/>
            <person name="Subramanian S."/>
        </authorList>
    </citation>
    <scope>NUCLEOTIDE SEQUENCE [LARGE SCALE GENOMIC DNA]</scope>
    <source>
        <strain evidence="1">DSM 2262</strain>
    </source>
</reference>
<keyword evidence="2" id="KW-1185">Reference proteome</keyword>
<organism evidence="1 2">
    <name type="scientific">Cystobacter fuscus (strain ATCC 25194 / DSM 2262 / NBRC 100088 / M29)</name>
    <dbReference type="NCBI Taxonomy" id="1242864"/>
    <lineage>
        <taxon>Bacteria</taxon>
        <taxon>Pseudomonadati</taxon>
        <taxon>Myxococcota</taxon>
        <taxon>Myxococcia</taxon>
        <taxon>Myxococcales</taxon>
        <taxon>Cystobacterineae</taxon>
        <taxon>Archangiaceae</taxon>
        <taxon>Cystobacter</taxon>
    </lineage>
</organism>
<evidence type="ECO:0000313" key="2">
    <source>
        <dbReference type="Proteomes" id="UP000011682"/>
    </source>
</evidence>
<accession>S9QJY3</accession>
<dbReference type="Proteomes" id="UP000011682">
    <property type="component" value="Unassembled WGS sequence"/>
</dbReference>
<sequence length="37" mass="4227">MHCSNISPFMARTIRASSEGTWCPRFLTCAFFHPPEP</sequence>
<dbReference type="AlphaFoldDB" id="S9QJY3"/>
<proteinExistence type="predicted"/>